<accession>A0A094IVQ8</accession>
<evidence type="ECO:0000256" key="7">
    <source>
        <dbReference type="ARBA" id="ARBA00022448"/>
    </source>
</evidence>
<dbReference type="SUPFAM" id="SSF50022">
    <property type="entry name" value="ISP domain"/>
    <property type="match status" value="1"/>
</dbReference>
<evidence type="ECO:0000256" key="3">
    <source>
        <dbReference type="ARBA" id="ARBA00010651"/>
    </source>
</evidence>
<dbReference type="CDD" id="cd03470">
    <property type="entry name" value="Rieske_cytochrome_bc1"/>
    <property type="match status" value="1"/>
</dbReference>
<keyword evidence="12" id="KW-1278">Translocase</keyword>
<keyword evidence="13 20" id="KW-0249">Electron transport</keyword>
<evidence type="ECO:0000256" key="19">
    <source>
        <dbReference type="ARBA" id="ARBA00029351"/>
    </source>
</evidence>
<evidence type="ECO:0000256" key="12">
    <source>
        <dbReference type="ARBA" id="ARBA00022967"/>
    </source>
</evidence>
<evidence type="ECO:0000313" key="24">
    <source>
        <dbReference type="Proteomes" id="UP000054363"/>
    </source>
</evidence>
<dbReference type="GO" id="GO:0005886">
    <property type="term" value="C:plasma membrane"/>
    <property type="evidence" value="ECO:0007669"/>
    <property type="project" value="UniProtKB-SubCell"/>
</dbReference>
<evidence type="ECO:0000256" key="1">
    <source>
        <dbReference type="ARBA" id="ARBA00002444"/>
    </source>
</evidence>
<evidence type="ECO:0000256" key="11">
    <source>
        <dbReference type="ARBA" id="ARBA00022723"/>
    </source>
</evidence>
<evidence type="ECO:0000256" key="14">
    <source>
        <dbReference type="ARBA" id="ARBA00022989"/>
    </source>
</evidence>
<keyword evidence="16" id="KW-0411">Iron-sulfur</keyword>
<keyword evidence="11" id="KW-0479">Metal-binding</keyword>
<comment type="subcellular location">
    <subcellularLocation>
        <location evidence="2">Cell membrane</location>
        <topology evidence="2">Single-pass membrane protein</topology>
    </subcellularLocation>
</comment>
<evidence type="ECO:0000256" key="16">
    <source>
        <dbReference type="ARBA" id="ARBA00023014"/>
    </source>
</evidence>
<evidence type="ECO:0000256" key="13">
    <source>
        <dbReference type="ARBA" id="ARBA00022982"/>
    </source>
</evidence>
<dbReference type="Pfam" id="PF00355">
    <property type="entry name" value="Rieske"/>
    <property type="match status" value="1"/>
</dbReference>
<keyword evidence="10" id="KW-0001">2Fe-2S</keyword>
<dbReference type="GO" id="GO:0051537">
    <property type="term" value="F:2 iron, 2 sulfur cluster binding"/>
    <property type="evidence" value="ECO:0007669"/>
    <property type="project" value="UniProtKB-KW"/>
</dbReference>
<comment type="subunit">
    <text evidence="4 21">The main subunits of complex b-c1 are: cytochrome b, cytochrome c1 and the Rieske protein.</text>
</comment>
<keyword evidence="15" id="KW-0408">Iron</keyword>
<dbReference type="STRING" id="435908.IDSA_00310"/>
<dbReference type="InterPro" id="IPR006317">
    <property type="entry name" value="Ubiquinol_cyt_c_Rdtase_Fe-S-su"/>
</dbReference>
<dbReference type="InterPro" id="IPR006311">
    <property type="entry name" value="TAT_signal"/>
</dbReference>
<evidence type="ECO:0000256" key="2">
    <source>
        <dbReference type="ARBA" id="ARBA00004162"/>
    </source>
</evidence>
<dbReference type="Gene3D" id="1.20.5.510">
    <property type="entry name" value="Single helix bin"/>
    <property type="match status" value="1"/>
</dbReference>
<keyword evidence="9 20" id="KW-0812">Transmembrane</keyword>
<dbReference type="PANTHER" id="PTHR10134">
    <property type="entry name" value="CYTOCHROME B-C1 COMPLEX SUBUNIT RIESKE, MITOCHONDRIAL"/>
    <property type="match status" value="1"/>
</dbReference>
<comment type="caution">
    <text evidence="23">The sequence shown here is derived from an EMBL/GenBank/DDBJ whole genome shotgun (WGS) entry which is preliminary data.</text>
</comment>
<protein>
    <recommendedName>
        <fullName evidence="6 20">Ubiquinol-cytochrome c reductase iron-sulfur subunit</fullName>
        <ecNumber evidence="5 20">7.1.1.8</ecNumber>
    </recommendedName>
</protein>
<dbReference type="RefSeq" id="WP_034773363.1">
    <property type="nucleotide sequence ID" value="NZ_JPER01000001.1"/>
</dbReference>
<feature type="transmembrane region" description="Helical" evidence="20">
    <location>
        <begin position="12"/>
        <end position="35"/>
    </location>
</feature>
<evidence type="ECO:0000256" key="8">
    <source>
        <dbReference type="ARBA" id="ARBA00022475"/>
    </source>
</evidence>
<sequence>MSNAPVDKGRRRFLTVATSVVGAAGAVGVAVPFIASWNPSERAKNAGAPVEVNIGKAEPGQLIRVEWRGQPVWIVRRTPEMLESLSLVEDRLRDPNSEEPQQPEYAENQYRSRRKEYFVAVGICTHLGCSPQYLENEFAEQVEGVNAGFFCPCHGSRFDIAGRVFAGVPAPYNLVVPPHYYLDDENIRIGEDGEQA</sequence>
<dbReference type="InterPro" id="IPR014349">
    <property type="entry name" value="Rieske_Fe-S_prot"/>
</dbReference>
<evidence type="ECO:0000256" key="5">
    <source>
        <dbReference type="ARBA" id="ARBA00012951"/>
    </source>
</evidence>
<keyword evidence="18" id="KW-1015">Disulfide bond</keyword>
<dbReference type="GO" id="GO:0046872">
    <property type="term" value="F:metal ion binding"/>
    <property type="evidence" value="ECO:0007669"/>
    <property type="project" value="UniProtKB-KW"/>
</dbReference>
<dbReference type="PROSITE" id="PS51296">
    <property type="entry name" value="RIESKE"/>
    <property type="match status" value="1"/>
</dbReference>
<dbReference type="EMBL" id="JPER01000001">
    <property type="protein sequence ID" value="KFZ31217.1"/>
    <property type="molecule type" value="Genomic_DNA"/>
</dbReference>
<comment type="miscellaneous">
    <text evidence="20">The Rieske protein is a high potential 2Fe-2S protein.</text>
</comment>
<comment type="cofactor">
    <cofactor evidence="20">
        <name>[2Fe-2S] cluster</name>
        <dbReference type="ChEBI" id="CHEBI:190135"/>
    </cofactor>
    <text evidence="20">Binds 1 [2Fe-2S] cluster per subunit.</text>
</comment>
<reference evidence="23 24" key="1">
    <citation type="submission" date="2014-06" db="EMBL/GenBank/DDBJ databases">
        <title>The draft genome sequence of Idiomarina salinarum ISL-52.</title>
        <authorList>
            <person name="Du J."/>
            <person name="Shao Z."/>
        </authorList>
    </citation>
    <scope>NUCLEOTIDE SEQUENCE [LARGE SCALE GENOMIC DNA]</scope>
    <source>
        <strain evidence="23 24">ISL-52</strain>
    </source>
</reference>
<keyword evidence="14 20" id="KW-1133">Transmembrane helix</keyword>
<dbReference type="GO" id="GO:0008121">
    <property type="term" value="F:quinol-cytochrome-c reductase activity"/>
    <property type="evidence" value="ECO:0007669"/>
    <property type="project" value="UniProtKB-EC"/>
</dbReference>
<keyword evidence="8" id="KW-1003">Cell membrane</keyword>
<dbReference type="Gene3D" id="2.102.10.10">
    <property type="entry name" value="Rieske [2Fe-2S] iron-sulphur domain"/>
    <property type="match status" value="1"/>
</dbReference>
<keyword evidence="17 20" id="KW-0472">Membrane</keyword>
<dbReference type="InterPro" id="IPR017941">
    <property type="entry name" value="Rieske_2Fe-2S"/>
</dbReference>
<dbReference type="InterPro" id="IPR005805">
    <property type="entry name" value="Rieske_Fe-S_prot_C"/>
</dbReference>
<dbReference type="EC" id="7.1.1.8" evidence="5 20"/>
<comment type="catalytic activity">
    <reaction evidence="19 20">
        <text>a quinol + 2 Fe(III)-[cytochrome c](out) = a quinone + 2 Fe(II)-[cytochrome c](out) + 2 H(+)(out)</text>
        <dbReference type="Rhea" id="RHEA:11484"/>
        <dbReference type="Rhea" id="RHEA-COMP:10350"/>
        <dbReference type="Rhea" id="RHEA-COMP:14399"/>
        <dbReference type="ChEBI" id="CHEBI:15378"/>
        <dbReference type="ChEBI" id="CHEBI:24646"/>
        <dbReference type="ChEBI" id="CHEBI:29033"/>
        <dbReference type="ChEBI" id="CHEBI:29034"/>
        <dbReference type="ChEBI" id="CHEBI:132124"/>
        <dbReference type="EC" id="7.1.1.8"/>
    </reaction>
</comment>
<comment type="similarity">
    <text evidence="3">Belongs to the Rieske iron-sulfur protein family.</text>
</comment>
<keyword evidence="7 20" id="KW-0813">Transport</keyword>
<dbReference type="PRINTS" id="PR00162">
    <property type="entry name" value="RIESKE"/>
</dbReference>
<dbReference type="Proteomes" id="UP000054363">
    <property type="component" value="Unassembled WGS sequence"/>
</dbReference>
<evidence type="ECO:0000259" key="22">
    <source>
        <dbReference type="PROSITE" id="PS51296"/>
    </source>
</evidence>
<proteinExistence type="inferred from homology"/>
<keyword evidence="24" id="KW-1185">Reference proteome</keyword>
<name>A0A094IVQ8_9GAMM</name>
<dbReference type="InterPro" id="IPR019470">
    <property type="entry name" value="Ubiq_cytC_Rdtase_Fe-S_su_TAT"/>
</dbReference>
<dbReference type="NCBIfam" id="TIGR01416">
    <property type="entry name" value="Rieske_proteo"/>
    <property type="match status" value="1"/>
</dbReference>
<dbReference type="InterPro" id="IPR036922">
    <property type="entry name" value="Rieske_2Fe-2S_sf"/>
</dbReference>
<evidence type="ECO:0000256" key="21">
    <source>
        <dbReference type="RuleBase" id="RU004497"/>
    </source>
</evidence>
<dbReference type="Pfam" id="PF10399">
    <property type="entry name" value="UCR_Fe-S_N"/>
    <property type="match status" value="1"/>
</dbReference>
<evidence type="ECO:0000256" key="4">
    <source>
        <dbReference type="ARBA" id="ARBA00011649"/>
    </source>
</evidence>
<evidence type="ECO:0000256" key="15">
    <source>
        <dbReference type="ARBA" id="ARBA00023004"/>
    </source>
</evidence>
<evidence type="ECO:0000256" key="17">
    <source>
        <dbReference type="ARBA" id="ARBA00023136"/>
    </source>
</evidence>
<feature type="domain" description="Rieske" evidence="22">
    <location>
        <begin position="84"/>
        <end position="188"/>
    </location>
</feature>
<comment type="function">
    <text evidence="1">Component of the ubiquinol-cytochrome c reductase complex (complex III or cytochrome b-c1 complex), which is a respiratory chain that generates an electrochemical potential coupled to ATP synthesis.</text>
</comment>
<evidence type="ECO:0000256" key="9">
    <source>
        <dbReference type="ARBA" id="ARBA00022692"/>
    </source>
</evidence>
<evidence type="ECO:0000256" key="18">
    <source>
        <dbReference type="ARBA" id="ARBA00023157"/>
    </source>
</evidence>
<gene>
    <name evidence="23" type="ORF">IDSA_00310</name>
</gene>
<organism evidence="23 24">
    <name type="scientific">Pseudidiomarina salinarum</name>
    <dbReference type="NCBI Taxonomy" id="435908"/>
    <lineage>
        <taxon>Bacteria</taxon>
        <taxon>Pseudomonadati</taxon>
        <taxon>Pseudomonadota</taxon>
        <taxon>Gammaproteobacteria</taxon>
        <taxon>Alteromonadales</taxon>
        <taxon>Idiomarinaceae</taxon>
        <taxon>Pseudidiomarina</taxon>
    </lineage>
</organism>
<dbReference type="eggNOG" id="COG0723">
    <property type="taxonomic scope" value="Bacteria"/>
</dbReference>
<evidence type="ECO:0000256" key="20">
    <source>
        <dbReference type="RuleBase" id="RU004494"/>
    </source>
</evidence>
<dbReference type="OrthoDB" id="9767869at2"/>
<dbReference type="AlphaFoldDB" id="A0A094IVQ8"/>
<dbReference type="PROSITE" id="PS51318">
    <property type="entry name" value="TAT"/>
    <property type="match status" value="1"/>
</dbReference>
<evidence type="ECO:0000256" key="6">
    <source>
        <dbReference type="ARBA" id="ARBA00019816"/>
    </source>
</evidence>
<evidence type="ECO:0000256" key="10">
    <source>
        <dbReference type="ARBA" id="ARBA00022714"/>
    </source>
</evidence>
<evidence type="ECO:0000313" key="23">
    <source>
        <dbReference type="EMBL" id="KFZ31217.1"/>
    </source>
</evidence>